<proteinExistence type="predicted"/>
<keyword evidence="3" id="KW-1185">Reference proteome</keyword>
<feature type="region of interest" description="Disordered" evidence="1">
    <location>
        <begin position="1"/>
        <end position="21"/>
    </location>
</feature>
<organism evidence="2 3">
    <name type="scientific">Novipirellula caenicola</name>
    <dbReference type="NCBI Taxonomy" id="1536901"/>
    <lineage>
        <taxon>Bacteria</taxon>
        <taxon>Pseudomonadati</taxon>
        <taxon>Planctomycetota</taxon>
        <taxon>Planctomycetia</taxon>
        <taxon>Pirellulales</taxon>
        <taxon>Pirellulaceae</taxon>
        <taxon>Novipirellula</taxon>
    </lineage>
</organism>
<dbReference type="EMBL" id="BAABRO010000001">
    <property type="protein sequence ID" value="GAA5505397.1"/>
    <property type="molecule type" value="Genomic_DNA"/>
</dbReference>
<evidence type="ECO:0000313" key="3">
    <source>
        <dbReference type="Proteomes" id="UP001416858"/>
    </source>
</evidence>
<dbReference type="Proteomes" id="UP001416858">
    <property type="component" value="Unassembled WGS sequence"/>
</dbReference>
<comment type="caution">
    <text evidence="2">The sequence shown here is derived from an EMBL/GenBank/DDBJ whole genome shotgun (WGS) entry which is preliminary data.</text>
</comment>
<gene>
    <name evidence="2" type="ORF">Rcae01_00842</name>
</gene>
<feature type="compositionally biased region" description="Basic and acidic residues" evidence="1">
    <location>
        <begin position="1"/>
        <end position="18"/>
    </location>
</feature>
<name>A0ABP9VJL2_9BACT</name>
<evidence type="ECO:0000256" key="1">
    <source>
        <dbReference type="SAM" id="MobiDB-lite"/>
    </source>
</evidence>
<reference evidence="2 3" key="1">
    <citation type="submission" date="2024-02" db="EMBL/GenBank/DDBJ databases">
        <title>Rhodopirellula caenicola NBRC 110016.</title>
        <authorList>
            <person name="Ichikawa N."/>
            <person name="Katano-Makiyama Y."/>
            <person name="Hidaka K."/>
        </authorList>
    </citation>
    <scope>NUCLEOTIDE SEQUENCE [LARGE SCALE GENOMIC DNA]</scope>
    <source>
        <strain evidence="2 3">NBRC 110016</strain>
    </source>
</reference>
<accession>A0ABP9VJL2</accession>
<sequence length="71" mass="7499">MRGARELETDPHPDEALRARPTSPVLRSGEVACGEYVICDSVPSVCSCSNKTAHLLLAFAAGASGLIEWGE</sequence>
<protein>
    <submittedName>
        <fullName evidence="2">Uncharacterized protein</fullName>
    </submittedName>
</protein>
<evidence type="ECO:0000313" key="2">
    <source>
        <dbReference type="EMBL" id="GAA5505397.1"/>
    </source>
</evidence>